<comment type="caution">
    <text evidence="1">The sequence shown here is derived from an EMBL/GenBank/DDBJ whole genome shotgun (WGS) entry which is preliminary data.</text>
</comment>
<dbReference type="InterPro" id="IPR023214">
    <property type="entry name" value="HAD_sf"/>
</dbReference>
<keyword evidence="2" id="KW-1185">Reference proteome</keyword>
<dbReference type="Gene3D" id="3.40.50.1000">
    <property type="entry name" value="HAD superfamily/HAD-like"/>
    <property type="match status" value="1"/>
</dbReference>
<dbReference type="PRINTS" id="PR00413">
    <property type="entry name" value="HADHALOGNASE"/>
</dbReference>
<dbReference type="InterPro" id="IPR036412">
    <property type="entry name" value="HAD-like_sf"/>
</dbReference>
<proteinExistence type="predicted"/>
<dbReference type="InterPro" id="IPR023198">
    <property type="entry name" value="PGP-like_dom2"/>
</dbReference>
<evidence type="ECO:0000313" key="2">
    <source>
        <dbReference type="Proteomes" id="UP001335100"/>
    </source>
</evidence>
<dbReference type="NCBIfam" id="TIGR01509">
    <property type="entry name" value="HAD-SF-IA-v3"/>
    <property type="match status" value="1"/>
</dbReference>
<dbReference type="PANTHER" id="PTHR47829">
    <property type="entry name" value="HYDROLASE, PUTATIVE (AFU_ORTHOLOGUE AFUA_1G12880)-RELATED"/>
    <property type="match status" value="1"/>
</dbReference>
<name>A0ABU7HYW3_9PSED</name>
<dbReference type="InterPro" id="IPR006439">
    <property type="entry name" value="HAD-SF_hydro_IA"/>
</dbReference>
<dbReference type="Proteomes" id="UP001335100">
    <property type="component" value="Unassembled WGS sequence"/>
</dbReference>
<dbReference type="EMBL" id="JAZDQJ010000039">
    <property type="protein sequence ID" value="MEE1936556.1"/>
    <property type="molecule type" value="Genomic_DNA"/>
</dbReference>
<dbReference type="InterPro" id="IPR052898">
    <property type="entry name" value="ACAD10-like"/>
</dbReference>
<dbReference type="RefSeq" id="WP_330077226.1">
    <property type="nucleotide sequence ID" value="NZ_JAZDQJ010000039.1"/>
</dbReference>
<organism evidence="1 2">
    <name type="scientific">Pseudomonas ulcerans</name>
    <dbReference type="NCBI Taxonomy" id="3115852"/>
    <lineage>
        <taxon>Bacteria</taxon>
        <taxon>Pseudomonadati</taxon>
        <taxon>Pseudomonadota</taxon>
        <taxon>Gammaproteobacteria</taxon>
        <taxon>Pseudomonadales</taxon>
        <taxon>Pseudomonadaceae</taxon>
        <taxon>Pseudomonas</taxon>
    </lineage>
</organism>
<dbReference type="Gene3D" id="1.10.150.240">
    <property type="entry name" value="Putative phosphatase, domain 2"/>
    <property type="match status" value="1"/>
</dbReference>
<dbReference type="PANTHER" id="PTHR47829:SF1">
    <property type="entry name" value="HAD FAMILY PHOSPHATASE"/>
    <property type="match status" value="1"/>
</dbReference>
<sequence length="230" mass="24587">MSAIQRVWFDFGGVLSPPIPALFEQYQVKTGLAPAVLQQAIAEVAAELGVPPLAPIENALLSEDEWGRRVGLALQRQSPPADISRARLRRFGEQWFAGVQANAAMVEAARSLHQAGFAIGILTNNVVEWEPHWRPIVGLEEVADLIVDSSKEGCRKPDARFFEIALQRAGLPAAANLLIDDLAENVAAAAASGWQTVHFRSNPQALADIARLTGVVALAAGHPVAQGEPA</sequence>
<gene>
    <name evidence="1" type="ORF">V0R50_25300</name>
</gene>
<dbReference type="CDD" id="cd02603">
    <property type="entry name" value="HAD_sEH-N_like"/>
    <property type="match status" value="1"/>
</dbReference>
<reference evidence="1 2" key="1">
    <citation type="submission" date="2024-01" db="EMBL/GenBank/DDBJ databases">
        <title>Unpublished Manusciprt.</title>
        <authorList>
            <person name="Duman M."/>
            <person name="Valdes E.G."/>
            <person name="Ajmi N."/>
            <person name="Altun S."/>
            <person name="Saticioglu I.B."/>
        </authorList>
    </citation>
    <scope>NUCLEOTIDE SEQUENCE [LARGE SCALE GENOMIC DNA]</scope>
    <source>
        <strain evidence="1 2">148P</strain>
    </source>
</reference>
<accession>A0ABU7HYW3</accession>
<dbReference type="Pfam" id="PF00702">
    <property type="entry name" value="Hydrolase"/>
    <property type="match status" value="1"/>
</dbReference>
<protein>
    <submittedName>
        <fullName evidence="1">HAD family phosphatase</fullName>
    </submittedName>
</protein>
<dbReference type="SUPFAM" id="SSF56784">
    <property type="entry name" value="HAD-like"/>
    <property type="match status" value="1"/>
</dbReference>
<evidence type="ECO:0000313" key="1">
    <source>
        <dbReference type="EMBL" id="MEE1936556.1"/>
    </source>
</evidence>